<dbReference type="Pfam" id="PF03120">
    <property type="entry name" value="OB_DNA_ligase"/>
    <property type="match status" value="1"/>
</dbReference>
<dbReference type="RefSeq" id="WP_094960802.1">
    <property type="nucleotide sequence ID" value="NZ_CP058958.1"/>
</dbReference>
<dbReference type="Gene3D" id="2.40.50.140">
    <property type="entry name" value="Nucleic acid-binding proteins"/>
    <property type="match status" value="1"/>
</dbReference>
<keyword evidence="5 7" id="KW-0234">DNA repair</keyword>
<dbReference type="Pfam" id="PF01653">
    <property type="entry name" value="DNA_ligase_aden"/>
    <property type="match status" value="1"/>
</dbReference>
<dbReference type="Proteomes" id="UP000216001">
    <property type="component" value="Unassembled WGS sequence"/>
</dbReference>
<dbReference type="PANTHER" id="PTHR47810">
    <property type="entry name" value="DNA LIGASE"/>
    <property type="match status" value="1"/>
</dbReference>
<dbReference type="PANTHER" id="PTHR47810:SF1">
    <property type="entry name" value="DNA LIGASE B"/>
    <property type="match status" value="1"/>
</dbReference>
<dbReference type="SUPFAM" id="SSF50249">
    <property type="entry name" value="Nucleic acid-binding proteins"/>
    <property type="match status" value="1"/>
</dbReference>
<feature type="active site" description="N6-AMP-lysine intermediate" evidence="7">
    <location>
        <position position="145"/>
    </location>
</feature>
<dbReference type="SUPFAM" id="SSF56091">
    <property type="entry name" value="DNA ligase/mRNA capping enzyme, catalytic domain"/>
    <property type="match status" value="1"/>
</dbReference>
<dbReference type="GO" id="GO:0006281">
    <property type="term" value="P:DNA repair"/>
    <property type="evidence" value="ECO:0007669"/>
    <property type="project" value="UniProtKB-KW"/>
</dbReference>
<name>A0A264VYH4_PRORE</name>
<dbReference type="Gene3D" id="1.10.287.610">
    <property type="entry name" value="Helix hairpin bin"/>
    <property type="match status" value="1"/>
</dbReference>
<dbReference type="GeneID" id="92273049"/>
<dbReference type="NCBIfam" id="NF005987">
    <property type="entry name" value="PRK08097.1"/>
    <property type="match status" value="1"/>
</dbReference>
<evidence type="ECO:0000256" key="5">
    <source>
        <dbReference type="ARBA" id="ARBA00023204"/>
    </source>
</evidence>
<dbReference type="GO" id="GO:0003911">
    <property type="term" value="F:DNA ligase (NAD+) activity"/>
    <property type="evidence" value="ECO:0007669"/>
    <property type="project" value="UniProtKB-UniRule"/>
</dbReference>
<evidence type="ECO:0000313" key="8">
    <source>
        <dbReference type="EMBL" id="OZS75847.1"/>
    </source>
</evidence>
<sequence length="575" mass="65563">MIYILYGYWFASVYRLSGLIVGVMVCINVAQATQQIAVNKPCEKQNSKIISQESHRLGKQLQLWNQAYRLAGSSSISDEAYDQLFNLWRSLQRCQQLPEELPEVLLPEKSQLTMHPIPHTGLKKLNELEVYSWIETRKNIWLQPKVDGVAVTLVYKNGKLISMISRGNSVEGIEWRAKADFIPAIPKQIKYSGMLVLQGELFWRMNGHIQAKSGGVNARNKIAGWLMRKNEPTALEENIGIFIWAWPAGDANPKTQLTLLSEIGFPLAEQYSHKIENKIQAKQLREYYYQGQLPFATDGIVLKNFPAPAASAWQSKQNSWAIAWKYPLRSVLSEVTKLQFNIGRTGRISVVASITPINIDSKTISKVNAGSLSSWEKRDLLVGDKILVSLSGLGSPKIEDVIWRREEREYPETSTLKQFHSLSCLTYTEVCSQQFVARLTWLGKQLRMRGISEATWRQWVENHNLTRLTTWLSEQWQSDLSKGKKHQMLVKQLKMAKDQPVSLWLKGLAIPLTKLQVGKVTDIGMLYDPSWVNSLNLTKLQKKKLANWLAEPEIESILRILSDMKAIQPPIESHQ</sequence>
<dbReference type="EMBL" id="NOWC01000003">
    <property type="protein sequence ID" value="OZS75847.1"/>
    <property type="molecule type" value="Genomic_DNA"/>
</dbReference>
<comment type="caution">
    <text evidence="8">The sequence shown here is derived from an EMBL/GenBank/DDBJ whole genome shotgun (WGS) entry which is preliminary data.</text>
</comment>
<keyword evidence="3 7" id="KW-0227">DNA damage</keyword>
<dbReference type="InterPro" id="IPR012340">
    <property type="entry name" value="NA-bd_OB-fold"/>
</dbReference>
<dbReference type="InterPro" id="IPR013840">
    <property type="entry name" value="DNAligase_N"/>
</dbReference>
<organism evidence="8 9">
    <name type="scientific">Providencia rettgeri</name>
    <dbReference type="NCBI Taxonomy" id="587"/>
    <lineage>
        <taxon>Bacteria</taxon>
        <taxon>Pseudomonadati</taxon>
        <taxon>Pseudomonadota</taxon>
        <taxon>Gammaproteobacteria</taxon>
        <taxon>Enterobacterales</taxon>
        <taxon>Morganellaceae</taxon>
        <taxon>Providencia</taxon>
    </lineage>
</organism>
<evidence type="ECO:0000256" key="3">
    <source>
        <dbReference type="ARBA" id="ARBA00022763"/>
    </source>
</evidence>
<dbReference type="InterPro" id="IPR050326">
    <property type="entry name" value="NAD_dep_DNA_ligaseB"/>
</dbReference>
<dbReference type="InterPro" id="IPR004150">
    <property type="entry name" value="NAD_DNA_ligase_OB"/>
</dbReference>
<gene>
    <name evidence="7" type="primary">ligB</name>
    <name evidence="8" type="ORF">CHI95_03825</name>
</gene>
<evidence type="ECO:0000256" key="1">
    <source>
        <dbReference type="ARBA" id="ARBA00022598"/>
    </source>
</evidence>
<dbReference type="GO" id="GO:0006260">
    <property type="term" value="P:DNA replication"/>
    <property type="evidence" value="ECO:0007669"/>
    <property type="project" value="UniProtKB-KW"/>
</dbReference>
<comment type="function">
    <text evidence="7">Catalyzes the formation of phosphodiester linkages between 5'-phosphoryl and 3'-hydroxyl groups in double-stranded DNA using NAD as a coenzyme and as the energy source for the reaction.</text>
</comment>
<proteinExistence type="inferred from homology"/>
<accession>A0A264VYH4</accession>
<dbReference type="HAMAP" id="MF_01587">
    <property type="entry name" value="DNA_ligase_B"/>
    <property type="match status" value="1"/>
</dbReference>
<dbReference type="InterPro" id="IPR020923">
    <property type="entry name" value="DNA_ligase_B"/>
</dbReference>
<evidence type="ECO:0000256" key="7">
    <source>
        <dbReference type="HAMAP-Rule" id="MF_01587"/>
    </source>
</evidence>
<evidence type="ECO:0000256" key="6">
    <source>
        <dbReference type="ARBA" id="ARBA00034005"/>
    </source>
</evidence>
<dbReference type="EC" id="6.5.1.2" evidence="7"/>
<dbReference type="SMART" id="SM00532">
    <property type="entry name" value="LIGANc"/>
    <property type="match status" value="1"/>
</dbReference>
<comment type="similarity">
    <text evidence="7">Belongs to the NAD-dependent DNA ligase family. LigB subfamily.</text>
</comment>
<comment type="catalytic activity">
    <reaction evidence="6 7">
        <text>NAD(+) + (deoxyribonucleotide)n-3'-hydroxyl + 5'-phospho-(deoxyribonucleotide)m = (deoxyribonucleotide)n+m + AMP + beta-nicotinamide D-nucleotide.</text>
        <dbReference type="EC" id="6.5.1.2"/>
    </reaction>
</comment>
<protein>
    <recommendedName>
        <fullName evidence="7">DNA ligase B</fullName>
        <ecNumber evidence="7">6.5.1.2</ecNumber>
    </recommendedName>
    <alternativeName>
        <fullName evidence="7">Polydeoxyribonucleotide synthase [NAD(+)] B</fullName>
    </alternativeName>
</protein>
<dbReference type="AlphaFoldDB" id="A0A264VYH4"/>
<reference evidence="8 9" key="1">
    <citation type="submission" date="2017-07" db="EMBL/GenBank/DDBJ databases">
        <title>blaIMP-27 on transferable plasmids in Proteus mirabilis and Providencia rettgeri.</title>
        <authorList>
            <person name="Potter R."/>
        </authorList>
    </citation>
    <scope>NUCLEOTIDE SEQUENCE [LARGE SCALE GENOMIC DNA]</scope>
    <source>
        <strain evidence="8 9">PR1</strain>
    </source>
</reference>
<dbReference type="InterPro" id="IPR013839">
    <property type="entry name" value="DNAligase_adenylation"/>
</dbReference>
<dbReference type="Gene3D" id="3.30.470.30">
    <property type="entry name" value="DNA ligase/mRNA capping enzyme"/>
    <property type="match status" value="1"/>
</dbReference>
<keyword evidence="4 7" id="KW-0520">NAD</keyword>
<keyword evidence="1 7" id="KW-0436">Ligase</keyword>
<evidence type="ECO:0000256" key="2">
    <source>
        <dbReference type="ARBA" id="ARBA00022705"/>
    </source>
</evidence>
<evidence type="ECO:0000256" key="4">
    <source>
        <dbReference type="ARBA" id="ARBA00023027"/>
    </source>
</evidence>
<keyword evidence="2 7" id="KW-0235">DNA replication</keyword>
<evidence type="ECO:0000313" key="9">
    <source>
        <dbReference type="Proteomes" id="UP000216001"/>
    </source>
</evidence>